<dbReference type="Proteomes" id="UP000245293">
    <property type="component" value="Unassembled WGS sequence"/>
</dbReference>
<evidence type="ECO:0000313" key="4">
    <source>
        <dbReference type="EMBL" id="PWG18466.1"/>
    </source>
</evidence>
<evidence type="ECO:0000256" key="2">
    <source>
        <dbReference type="ARBA" id="ARBA00023315"/>
    </source>
</evidence>
<dbReference type="AlphaFoldDB" id="A0A2V1P816"/>
<dbReference type="GO" id="GO:0016747">
    <property type="term" value="F:acyltransferase activity, transferring groups other than amino-acyl groups"/>
    <property type="evidence" value="ECO:0007669"/>
    <property type="project" value="InterPro"/>
</dbReference>
<dbReference type="EMBL" id="QETF01000001">
    <property type="protein sequence ID" value="PWG18466.1"/>
    <property type="molecule type" value="Genomic_DNA"/>
</dbReference>
<dbReference type="CDD" id="cd04301">
    <property type="entry name" value="NAT_SF"/>
    <property type="match status" value="1"/>
</dbReference>
<keyword evidence="5" id="KW-1185">Reference proteome</keyword>
<dbReference type="RefSeq" id="WP_109385537.1">
    <property type="nucleotide sequence ID" value="NZ_QETF01000001.1"/>
</dbReference>
<keyword evidence="2" id="KW-0012">Acyltransferase</keyword>
<dbReference type="InterPro" id="IPR050832">
    <property type="entry name" value="Bact_Acetyltransf"/>
</dbReference>
<gene>
    <name evidence="4" type="ORF">DFK10_00625</name>
</gene>
<dbReference type="SUPFAM" id="SSF55729">
    <property type="entry name" value="Acyl-CoA N-acyltransferases (Nat)"/>
    <property type="match status" value="1"/>
</dbReference>
<proteinExistence type="predicted"/>
<sequence length="238" mass="25293">MTPKALTALIDATWPATRFSTVGPWTIREGAGGGSRVSAATARDVAGDAEIETAVAAMRALGQTPLFMLREDEEPLDRALEARGYQVKDPVTLYTTPAGALAVQPPPVTCFEVWPPVASQLEIWAKGGIGPERIAIMDRAKGPKTTLLGRLDDTPAGTLFVALHDDVAMVHAVEIAPAFRRRGLGRFMMQGAATWARDNNAQTLAVLVTKANTGANALYSSLGMSAAAGYHYRIHPEA</sequence>
<name>A0A2V1P816_9RHOB</name>
<evidence type="ECO:0000256" key="1">
    <source>
        <dbReference type="ARBA" id="ARBA00022679"/>
    </source>
</evidence>
<keyword evidence="1 4" id="KW-0808">Transferase</keyword>
<dbReference type="Pfam" id="PF00583">
    <property type="entry name" value="Acetyltransf_1"/>
    <property type="match status" value="1"/>
</dbReference>
<dbReference type="InterPro" id="IPR000182">
    <property type="entry name" value="GNAT_dom"/>
</dbReference>
<evidence type="ECO:0000259" key="3">
    <source>
        <dbReference type="PROSITE" id="PS51186"/>
    </source>
</evidence>
<reference evidence="5" key="1">
    <citation type="submission" date="2018-05" db="EMBL/GenBank/DDBJ databases">
        <authorList>
            <person name="Du Z."/>
            <person name="Wang X."/>
        </authorList>
    </citation>
    <scope>NUCLEOTIDE SEQUENCE [LARGE SCALE GENOMIC DNA]</scope>
    <source>
        <strain evidence="5">WDS4C29</strain>
    </source>
</reference>
<dbReference type="InterPro" id="IPR016181">
    <property type="entry name" value="Acyl_CoA_acyltransferase"/>
</dbReference>
<accession>A0A2V1P816</accession>
<dbReference type="PROSITE" id="PS51186">
    <property type="entry name" value="GNAT"/>
    <property type="match status" value="1"/>
</dbReference>
<protein>
    <submittedName>
        <fullName evidence="4">GNAT family N-acetyltransferase</fullName>
    </submittedName>
</protein>
<dbReference type="PANTHER" id="PTHR43877:SF1">
    <property type="entry name" value="ACETYLTRANSFERASE"/>
    <property type="match status" value="1"/>
</dbReference>
<dbReference type="OrthoDB" id="7301318at2"/>
<evidence type="ECO:0000313" key="5">
    <source>
        <dbReference type="Proteomes" id="UP000245293"/>
    </source>
</evidence>
<dbReference type="PANTHER" id="PTHR43877">
    <property type="entry name" value="AMINOALKYLPHOSPHONATE N-ACETYLTRANSFERASE-RELATED-RELATED"/>
    <property type="match status" value="1"/>
</dbReference>
<dbReference type="Gene3D" id="3.40.630.30">
    <property type="match status" value="1"/>
</dbReference>
<feature type="domain" description="N-acetyltransferase" evidence="3">
    <location>
        <begin position="101"/>
        <end position="238"/>
    </location>
</feature>
<comment type="caution">
    <text evidence="4">The sequence shown here is derived from an EMBL/GenBank/DDBJ whole genome shotgun (WGS) entry which is preliminary data.</text>
</comment>
<organism evidence="4 5">
    <name type="scientific">Salibaculum griseiflavum</name>
    <dbReference type="NCBI Taxonomy" id="1914409"/>
    <lineage>
        <taxon>Bacteria</taxon>
        <taxon>Pseudomonadati</taxon>
        <taxon>Pseudomonadota</taxon>
        <taxon>Alphaproteobacteria</taxon>
        <taxon>Rhodobacterales</taxon>
        <taxon>Roseobacteraceae</taxon>
        <taxon>Salibaculum</taxon>
    </lineage>
</organism>